<proteinExistence type="predicted"/>
<evidence type="ECO:0000313" key="2">
    <source>
        <dbReference type="Proteomes" id="UP000306324"/>
    </source>
</evidence>
<organism evidence="1 2">
    <name type="scientific">Candidatus Accumulibacter phosphatis</name>
    <dbReference type="NCBI Taxonomy" id="327160"/>
    <lineage>
        <taxon>Bacteria</taxon>
        <taxon>Pseudomonadati</taxon>
        <taxon>Pseudomonadota</taxon>
        <taxon>Betaproteobacteria</taxon>
        <taxon>Candidatus Accumulibacter</taxon>
    </lineage>
</organism>
<dbReference type="Proteomes" id="UP000306324">
    <property type="component" value="Unassembled WGS sequence"/>
</dbReference>
<gene>
    <name evidence="1" type="ORF">ACCUM_0290</name>
</gene>
<sequence length="73" mass="8158">MRDLWLVGEPLPASFRRSLSPVRAYARWSPGEAGGFPISAVRKQNSMGAIDQERVFTQTLFLGQRGQWPGLVL</sequence>
<comment type="caution">
    <text evidence="1">The sequence shown here is derived from an EMBL/GenBank/DDBJ whole genome shotgun (WGS) entry which is preliminary data.</text>
</comment>
<protein>
    <submittedName>
        <fullName evidence="1">Uncharacterized protein</fullName>
    </submittedName>
</protein>
<name>A0A5S4EGU3_9PROT</name>
<evidence type="ECO:0000313" key="1">
    <source>
        <dbReference type="EMBL" id="TMQ74490.1"/>
    </source>
</evidence>
<reference evidence="1 2" key="1">
    <citation type="submission" date="2019-04" db="EMBL/GenBank/DDBJ databases">
        <title>A novel phosphate-accumulating bacterium identified in bioreactor for phosphate removal from wastewater.</title>
        <authorList>
            <person name="Kotlyarov R.Y."/>
            <person name="Beletsky A.V."/>
            <person name="Kallistova A.Y."/>
            <person name="Dorofeev A.G."/>
            <person name="Nikolaev Y.Y."/>
            <person name="Pimenov N.V."/>
            <person name="Ravin N.V."/>
            <person name="Mardanov A.V."/>
        </authorList>
    </citation>
    <scope>NUCLEOTIDE SEQUENCE [LARGE SCALE GENOMIC DNA]</scope>
    <source>
        <strain evidence="1 2">Bin19</strain>
    </source>
</reference>
<keyword evidence="2" id="KW-1185">Reference proteome</keyword>
<accession>A0A5S4EGU3</accession>
<dbReference type="AlphaFoldDB" id="A0A5S4EGU3"/>
<dbReference type="EMBL" id="SWAD01000200">
    <property type="protein sequence ID" value="TMQ74490.1"/>
    <property type="molecule type" value="Genomic_DNA"/>
</dbReference>